<proteinExistence type="predicted"/>
<dbReference type="AlphaFoldDB" id="X0ZZN7"/>
<reference evidence="1" key="1">
    <citation type="journal article" date="2014" name="Front. Microbiol.">
        <title>High frequency of phylogenetically diverse reductive dehalogenase-homologous genes in deep subseafloor sedimentary metagenomes.</title>
        <authorList>
            <person name="Kawai M."/>
            <person name="Futagami T."/>
            <person name="Toyoda A."/>
            <person name="Takaki Y."/>
            <person name="Nishi S."/>
            <person name="Hori S."/>
            <person name="Arai W."/>
            <person name="Tsubouchi T."/>
            <person name="Morono Y."/>
            <person name="Uchiyama I."/>
            <person name="Ito T."/>
            <person name="Fujiyama A."/>
            <person name="Inagaki F."/>
            <person name="Takami H."/>
        </authorList>
    </citation>
    <scope>NUCLEOTIDE SEQUENCE</scope>
    <source>
        <strain evidence="1">Expedition CK06-06</strain>
    </source>
</reference>
<name>X0ZZN7_9ZZZZ</name>
<sequence length="100" mass="11712">MNFADLPNADLIMKDEQLIAQITRFVKEDGFRVLKTEITDCGKTIKLDIERNKQQFTLPIKECFYDTDSKGCMTTFHGITDIRISPWYKNHLNKKRAKIN</sequence>
<protein>
    <submittedName>
        <fullName evidence="1">Uncharacterized protein</fullName>
    </submittedName>
</protein>
<dbReference type="EMBL" id="BART01015777">
    <property type="protein sequence ID" value="GAG75004.1"/>
    <property type="molecule type" value="Genomic_DNA"/>
</dbReference>
<gene>
    <name evidence="1" type="ORF">S01H4_30543</name>
</gene>
<evidence type="ECO:0000313" key="1">
    <source>
        <dbReference type="EMBL" id="GAG75004.1"/>
    </source>
</evidence>
<accession>X0ZZN7</accession>
<comment type="caution">
    <text evidence="1">The sequence shown here is derived from an EMBL/GenBank/DDBJ whole genome shotgun (WGS) entry which is preliminary data.</text>
</comment>
<organism evidence="1">
    <name type="scientific">marine sediment metagenome</name>
    <dbReference type="NCBI Taxonomy" id="412755"/>
    <lineage>
        <taxon>unclassified sequences</taxon>
        <taxon>metagenomes</taxon>
        <taxon>ecological metagenomes</taxon>
    </lineage>
</organism>